<dbReference type="InterPro" id="IPR000170">
    <property type="entry name" value="High_potential_FeS_prot"/>
</dbReference>
<dbReference type="EMBL" id="JAVDVY010000003">
    <property type="protein sequence ID" value="MDR7136140.1"/>
    <property type="molecule type" value="Genomic_DNA"/>
</dbReference>
<keyword evidence="6 8" id="KW-0408">Iron</keyword>
<evidence type="ECO:0000256" key="7">
    <source>
        <dbReference type="ARBA" id="ARBA00023014"/>
    </source>
</evidence>
<organism evidence="11 12">
    <name type="scientific">Lysobacter niastensis</name>
    <dbReference type="NCBI Taxonomy" id="380629"/>
    <lineage>
        <taxon>Bacteria</taxon>
        <taxon>Pseudomonadati</taxon>
        <taxon>Pseudomonadota</taxon>
        <taxon>Gammaproteobacteria</taxon>
        <taxon>Lysobacterales</taxon>
        <taxon>Lysobacteraceae</taxon>
        <taxon>Lysobacter</taxon>
    </lineage>
</organism>
<dbReference type="PROSITE" id="PS51373">
    <property type="entry name" value="HIPIP"/>
    <property type="match status" value="1"/>
</dbReference>
<comment type="caution">
    <text evidence="11">The sequence shown here is derived from an EMBL/GenBank/DDBJ whole genome shotgun (WGS) entry which is preliminary data.</text>
</comment>
<dbReference type="InterPro" id="IPR006311">
    <property type="entry name" value="TAT_signal"/>
</dbReference>
<evidence type="ECO:0000313" key="12">
    <source>
        <dbReference type="Proteomes" id="UP001251524"/>
    </source>
</evidence>
<evidence type="ECO:0000256" key="4">
    <source>
        <dbReference type="ARBA" id="ARBA00022723"/>
    </source>
</evidence>
<protein>
    <recommendedName>
        <fullName evidence="8">High-potential iron-sulfur protein</fullName>
        <shortName evidence="8">HiPIP</shortName>
    </recommendedName>
</protein>
<dbReference type="SUPFAM" id="SSF57652">
    <property type="entry name" value="HIPIP (high potential iron protein)"/>
    <property type="match status" value="1"/>
</dbReference>
<evidence type="ECO:0000256" key="8">
    <source>
        <dbReference type="RuleBase" id="RU000620"/>
    </source>
</evidence>
<comment type="subunit">
    <text evidence="8">Homodimer.</text>
</comment>
<dbReference type="PROSITE" id="PS51318">
    <property type="entry name" value="TAT"/>
    <property type="match status" value="1"/>
</dbReference>
<comment type="similarity">
    <text evidence="8">Belongs to the high-potential iron-sulfur protein (HiPIP) family.</text>
</comment>
<keyword evidence="9" id="KW-0732">Signal</keyword>
<dbReference type="Proteomes" id="UP001251524">
    <property type="component" value="Unassembled WGS sequence"/>
</dbReference>
<feature type="chain" id="PRO_5046904224" description="High-potential iron-sulfur protein" evidence="9">
    <location>
        <begin position="31"/>
        <end position="111"/>
    </location>
</feature>
<sequence>MNAHDPSRRRFLAQAVATAAVATVAMDALAGQAAPAPAKLPKLPLDNPQAKALAYTENAATVKNPLFKPGSDCANCNFYKGAAGQAYGPCQMFPQNTVAAKGWCSAWAKKA</sequence>
<evidence type="ECO:0000256" key="5">
    <source>
        <dbReference type="ARBA" id="ARBA00022982"/>
    </source>
</evidence>
<gene>
    <name evidence="11" type="ORF">J2X06_003358</name>
</gene>
<keyword evidence="2 8" id="KW-0813">Transport</keyword>
<accession>A0ABU1WFF2</accession>
<evidence type="ECO:0000259" key="10">
    <source>
        <dbReference type="PROSITE" id="PS51373"/>
    </source>
</evidence>
<dbReference type="Gene3D" id="4.10.490.10">
    <property type="entry name" value="High potential iron-sulphur protein"/>
    <property type="match status" value="1"/>
</dbReference>
<dbReference type="InterPro" id="IPR036369">
    <property type="entry name" value="HIPIP_sf"/>
</dbReference>
<evidence type="ECO:0000256" key="9">
    <source>
        <dbReference type="SAM" id="SignalP"/>
    </source>
</evidence>
<keyword evidence="7 8" id="KW-0411">Iron-sulfur</keyword>
<proteinExistence type="inferred from homology"/>
<keyword evidence="5 8" id="KW-0249">Electron transport</keyword>
<comment type="function">
    <text evidence="1 8">Specific class of high-redox-potential 4Fe-4S ferredoxins. Functions in anaerobic electron transport in most purple and in some other photosynthetic bacteria and in at least one genus (Paracoccus) of halophilic, denitrifying bacteria.</text>
</comment>
<feature type="domain" description="High potential iron-sulfur proteins family profile" evidence="10">
    <location>
        <begin position="37"/>
        <end position="111"/>
    </location>
</feature>
<keyword evidence="12" id="KW-1185">Reference proteome</keyword>
<evidence type="ECO:0000313" key="11">
    <source>
        <dbReference type="EMBL" id="MDR7136140.1"/>
    </source>
</evidence>
<dbReference type="RefSeq" id="WP_310064354.1">
    <property type="nucleotide sequence ID" value="NZ_JAVDVY010000003.1"/>
</dbReference>
<name>A0ABU1WFF2_9GAMM</name>
<reference evidence="11 12" key="1">
    <citation type="submission" date="2023-07" db="EMBL/GenBank/DDBJ databases">
        <title>Sorghum-associated microbial communities from plants grown in Nebraska, USA.</title>
        <authorList>
            <person name="Schachtman D."/>
        </authorList>
    </citation>
    <scope>NUCLEOTIDE SEQUENCE [LARGE SCALE GENOMIC DNA]</scope>
    <source>
        <strain evidence="11 12">BE198</strain>
    </source>
</reference>
<keyword evidence="3 8" id="KW-0004">4Fe-4S</keyword>
<evidence type="ECO:0000256" key="2">
    <source>
        <dbReference type="ARBA" id="ARBA00022448"/>
    </source>
</evidence>
<dbReference type="Pfam" id="PF01355">
    <property type="entry name" value="HIPIP"/>
    <property type="match status" value="1"/>
</dbReference>
<evidence type="ECO:0000256" key="1">
    <source>
        <dbReference type="ARBA" id="ARBA00002137"/>
    </source>
</evidence>
<feature type="signal peptide" evidence="9">
    <location>
        <begin position="1"/>
        <end position="30"/>
    </location>
</feature>
<keyword evidence="4 8" id="KW-0479">Metal-binding</keyword>
<evidence type="ECO:0000256" key="3">
    <source>
        <dbReference type="ARBA" id="ARBA00022485"/>
    </source>
</evidence>
<evidence type="ECO:0000256" key="6">
    <source>
        <dbReference type="ARBA" id="ARBA00023004"/>
    </source>
</evidence>